<protein>
    <submittedName>
        <fullName evidence="1">Uncharacterized protein</fullName>
    </submittedName>
</protein>
<reference evidence="1 2" key="1">
    <citation type="submission" date="2015-12" db="EMBL/GenBank/DDBJ databases">
        <title>The genome of Folsomia candida.</title>
        <authorList>
            <person name="Faddeeva A."/>
            <person name="Derks M.F."/>
            <person name="Anvar Y."/>
            <person name="Smit S."/>
            <person name="Van Straalen N."/>
            <person name="Roelofs D."/>
        </authorList>
    </citation>
    <scope>NUCLEOTIDE SEQUENCE [LARGE SCALE GENOMIC DNA]</scope>
    <source>
        <strain evidence="1 2">VU population</strain>
        <tissue evidence="1">Whole body</tissue>
    </source>
</reference>
<keyword evidence="2" id="KW-1185">Reference proteome</keyword>
<dbReference type="Proteomes" id="UP000198287">
    <property type="component" value="Unassembled WGS sequence"/>
</dbReference>
<dbReference type="EMBL" id="LNIX01000005">
    <property type="protein sequence ID" value="OXA54367.1"/>
    <property type="molecule type" value="Genomic_DNA"/>
</dbReference>
<sequence>MTVMETLGPLTLYVHFTWGQFCLFCNFQAIRNWNSMTHFTKVKQATSAANLQLVLQANIDSAGKGMLLTWSTTGQIIWGLTLEMAGRIALEATKVTKSWKQIKIKDKLEGKIFTKFRKSCRPVVFGQEGVFTIKRMTVLKFFRAIVKGTFRALLTIGE</sequence>
<organism evidence="1 2">
    <name type="scientific">Folsomia candida</name>
    <name type="common">Springtail</name>
    <dbReference type="NCBI Taxonomy" id="158441"/>
    <lineage>
        <taxon>Eukaryota</taxon>
        <taxon>Metazoa</taxon>
        <taxon>Ecdysozoa</taxon>
        <taxon>Arthropoda</taxon>
        <taxon>Hexapoda</taxon>
        <taxon>Collembola</taxon>
        <taxon>Entomobryomorpha</taxon>
        <taxon>Isotomoidea</taxon>
        <taxon>Isotomidae</taxon>
        <taxon>Proisotominae</taxon>
        <taxon>Folsomia</taxon>
    </lineage>
</organism>
<evidence type="ECO:0000313" key="2">
    <source>
        <dbReference type="Proteomes" id="UP000198287"/>
    </source>
</evidence>
<accession>A0A226EBF9</accession>
<dbReference type="AlphaFoldDB" id="A0A226EBF9"/>
<comment type="caution">
    <text evidence="1">The sequence shown here is derived from an EMBL/GenBank/DDBJ whole genome shotgun (WGS) entry which is preliminary data.</text>
</comment>
<name>A0A226EBF9_FOLCA</name>
<gene>
    <name evidence="1" type="ORF">Fcan01_10177</name>
</gene>
<evidence type="ECO:0000313" key="1">
    <source>
        <dbReference type="EMBL" id="OXA54367.1"/>
    </source>
</evidence>
<proteinExistence type="predicted"/>